<gene>
    <name evidence="1" type="ORF">EVAR_76798_1</name>
</gene>
<keyword evidence="2" id="KW-1185">Reference proteome</keyword>
<evidence type="ECO:0000313" key="2">
    <source>
        <dbReference type="Proteomes" id="UP000299102"/>
    </source>
</evidence>
<dbReference type="EMBL" id="BGZK01000017">
    <property type="protein sequence ID" value="GBP05380.1"/>
    <property type="molecule type" value="Genomic_DNA"/>
</dbReference>
<proteinExistence type="predicted"/>
<sequence length="181" mass="21248">MPLQVFEVKDIPECTYETSINFADLPQHDRYLHTRDTRYRVNIAIREVLRSRARSWTPEWSETAARRVPLSCRLNCFLDSEAYKKNTVTPRRSEEQDRLQPEDSRGRVPLIVIVFELEEVRCEYPPIGLIWQQSPHIVVATADAVLKAKNLKVHLHCVQPSSYDYQRSANRTHGYLQRIRS</sequence>
<accession>A0A4C1SVW3</accession>
<dbReference type="Proteomes" id="UP000299102">
    <property type="component" value="Unassembled WGS sequence"/>
</dbReference>
<comment type="caution">
    <text evidence="1">The sequence shown here is derived from an EMBL/GenBank/DDBJ whole genome shotgun (WGS) entry which is preliminary data.</text>
</comment>
<organism evidence="1 2">
    <name type="scientific">Eumeta variegata</name>
    <name type="common">Bagworm moth</name>
    <name type="synonym">Eumeta japonica</name>
    <dbReference type="NCBI Taxonomy" id="151549"/>
    <lineage>
        <taxon>Eukaryota</taxon>
        <taxon>Metazoa</taxon>
        <taxon>Ecdysozoa</taxon>
        <taxon>Arthropoda</taxon>
        <taxon>Hexapoda</taxon>
        <taxon>Insecta</taxon>
        <taxon>Pterygota</taxon>
        <taxon>Neoptera</taxon>
        <taxon>Endopterygota</taxon>
        <taxon>Lepidoptera</taxon>
        <taxon>Glossata</taxon>
        <taxon>Ditrysia</taxon>
        <taxon>Tineoidea</taxon>
        <taxon>Psychidae</taxon>
        <taxon>Oiketicinae</taxon>
        <taxon>Eumeta</taxon>
    </lineage>
</organism>
<name>A0A4C1SVW3_EUMVA</name>
<reference evidence="1 2" key="1">
    <citation type="journal article" date="2019" name="Commun. Biol.">
        <title>The bagworm genome reveals a unique fibroin gene that provides high tensile strength.</title>
        <authorList>
            <person name="Kono N."/>
            <person name="Nakamura H."/>
            <person name="Ohtoshi R."/>
            <person name="Tomita M."/>
            <person name="Numata K."/>
            <person name="Arakawa K."/>
        </authorList>
    </citation>
    <scope>NUCLEOTIDE SEQUENCE [LARGE SCALE GENOMIC DNA]</scope>
</reference>
<evidence type="ECO:0000313" key="1">
    <source>
        <dbReference type="EMBL" id="GBP05380.1"/>
    </source>
</evidence>
<dbReference type="AlphaFoldDB" id="A0A4C1SVW3"/>
<protein>
    <submittedName>
        <fullName evidence="1">Uncharacterized protein</fullName>
    </submittedName>
</protein>